<sequence>MAEGGGDSSFDTWLVDKLDALGLDAEVYGGYVTGIMGDEDNPQEERIESVIEILSGAAEEDNDLGEFRSALNERWDMKVEHEEKEKEAAKAAKQKEMDSKKEEERRQVEEADKARRAKADKRVQRSAEEQAERARLLGEYGYDSDPVDEEGNPLPPEEGGDGEGGSSAGDSLGEAYGKNLNKERVREEVAAKREAIKKTHHATALQNKIALEADKMRKEMAKNARKTTKGERKR</sequence>
<dbReference type="InterPro" id="IPR058771">
    <property type="entry name" value="PWI_CCDC43"/>
</dbReference>
<feature type="compositionally biased region" description="Basic and acidic residues" evidence="3">
    <location>
        <begin position="79"/>
        <end position="114"/>
    </location>
</feature>
<dbReference type="PANTHER" id="PTHR31684">
    <property type="entry name" value="COILED-COIL DOMAIN-CONTAINING PROTEIN 43"/>
    <property type="match status" value="1"/>
</dbReference>
<keyword evidence="6" id="KW-1185">Reference proteome</keyword>
<protein>
    <recommendedName>
        <fullName evidence="4">CCDC43 PWI-like domain-containing protein</fullName>
    </recommendedName>
</protein>
<dbReference type="eggNOG" id="ENOG502RXTG">
    <property type="taxonomic scope" value="Eukaryota"/>
</dbReference>
<feature type="domain" description="CCDC43 PWI-like" evidence="4">
    <location>
        <begin position="7"/>
        <end position="76"/>
    </location>
</feature>
<dbReference type="OMA" id="KFLFRNT"/>
<dbReference type="OrthoDB" id="2187466at2759"/>
<keyword evidence="2" id="KW-0175">Coiled coil</keyword>
<evidence type="ECO:0000313" key="5">
    <source>
        <dbReference type="EMBL" id="CBJ30946.1"/>
    </source>
</evidence>
<feature type="compositionally biased region" description="Basic and acidic residues" evidence="3">
    <location>
        <begin position="120"/>
        <end position="136"/>
    </location>
</feature>
<evidence type="ECO:0000259" key="4">
    <source>
        <dbReference type="Pfam" id="PF26091"/>
    </source>
</evidence>
<dbReference type="EMBL" id="FN649751">
    <property type="protein sequence ID" value="CBJ30946.1"/>
    <property type="molecule type" value="Genomic_DNA"/>
</dbReference>
<evidence type="ECO:0000256" key="2">
    <source>
        <dbReference type="ARBA" id="ARBA00023054"/>
    </source>
</evidence>
<dbReference type="PANTHER" id="PTHR31684:SF2">
    <property type="entry name" value="COILED-COIL DOMAIN-CONTAINING PROTEIN 43"/>
    <property type="match status" value="1"/>
</dbReference>
<gene>
    <name evidence="5" type="ORF">Esi_0226_0020</name>
</gene>
<dbReference type="EMBL" id="FN648405">
    <property type="protein sequence ID" value="CBJ30946.1"/>
    <property type="molecule type" value="Genomic_DNA"/>
</dbReference>
<feature type="compositionally biased region" description="Basic and acidic residues" evidence="3">
    <location>
        <begin position="211"/>
        <end position="222"/>
    </location>
</feature>
<feature type="compositionally biased region" description="Basic residues" evidence="3">
    <location>
        <begin position="223"/>
        <end position="234"/>
    </location>
</feature>
<dbReference type="InParanoid" id="D7FS05"/>
<dbReference type="AlphaFoldDB" id="D7FS05"/>
<proteinExistence type="inferred from homology"/>
<accession>D7FS05</accession>
<comment type="similarity">
    <text evidence="1">Belongs to the CCDC43 family.</text>
</comment>
<evidence type="ECO:0000256" key="1">
    <source>
        <dbReference type="ARBA" id="ARBA00005305"/>
    </source>
</evidence>
<reference evidence="5 6" key="1">
    <citation type="journal article" date="2010" name="Nature">
        <title>The Ectocarpus genome and the independent evolution of multicellularity in brown algae.</title>
        <authorList>
            <person name="Cock J.M."/>
            <person name="Sterck L."/>
            <person name="Rouze P."/>
            <person name="Scornet D."/>
            <person name="Allen A.E."/>
            <person name="Amoutzias G."/>
            <person name="Anthouard V."/>
            <person name="Artiguenave F."/>
            <person name="Aury J.M."/>
            <person name="Badger J.H."/>
            <person name="Beszteri B."/>
            <person name="Billiau K."/>
            <person name="Bonnet E."/>
            <person name="Bothwell J.H."/>
            <person name="Bowler C."/>
            <person name="Boyen C."/>
            <person name="Brownlee C."/>
            <person name="Carrano C.J."/>
            <person name="Charrier B."/>
            <person name="Cho G.Y."/>
            <person name="Coelho S.M."/>
            <person name="Collen J."/>
            <person name="Corre E."/>
            <person name="Da Silva C."/>
            <person name="Delage L."/>
            <person name="Delaroque N."/>
            <person name="Dittami S.M."/>
            <person name="Doulbeau S."/>
            <person name="Elias M."/>
            <person name="Farnham G."/>
            <person name="Gachon C.M."/>
            <person name="Gschloessl B."/>
            <person name="Heesch S."/>
            <person name="Jabbari K."/>
            <person name="Jubin C."/>
            <person name="Kawai H."/>
            <person name="Kimura K."/>
            <person name="Kloareg B."/>
            <person name="Kupper F.C."/>
            <person name="Lang D."/>
            <person name="Le Bail A."/>
            <person name="Leblanc C."/>
            <person name="Lerouge P."/>
            <person name="Lohr M."/>
            <person name="Lopez P.J."/>
            <person name="Martens C."/>
            <person name="Maumus F."/>
            <person name="Michel G."/>
            <person name="Miranda-Saavedra D."/>
            <person name="Morales J."/>
            <person name="Moreau H."/>
            <person name="Motomura T."/>
            <person name="Nagasato C."/>
            <person name="Napoli C.A."/>
            <person name="Nelson D.R."/>
            <person name="Nyvall-Collen P."/>
            <person name="Peters A.F."/>
            <person name="Pommier C."/>
            <person name="Potin P."/>
            <person name="Poulain J."/>
            <person name="Quesneville H."/>
            <person name="Read B."/>
            <person name="Rensing S.A."/>
            <person name="Ritter A."/>
            <person name="Rousvoal S."/>
            <person name="Samanta M."/>
            <person name="Samson G."/>
            <person name="Schroeder D.C."/>
            <person name="Segurens B."/>
            <person name="Strittmatter M."/>
            <person name="Tonon T."/>
            <person name="Tregear J.W."/>
            <person name="Valentin K."/>
            <person name="von Dassow P."/>
            <person name="Yamagishi T."/>
            <person name="Van de Peer Y."/>
            <person name="Wincker P."/>
        </authorList>
    </citation>
    <scope>NUCLEOTIDE SEQUENCE [LARGE SCALE GENOMIC DNA]</scope>
    <source>
        <strain evidence="6">Ec32 / CCAP1310/4</strain>
    </source>
</reference>
<feature type="region of interest" description="Disordered" evidence="3">
    <location>
        <begin position="79"/>
        <end position="234"/>
    </location>
</feature>
<organism evidence="5 6">
    <name type="scientific">Ectocarpus siliculosus</name>
    <name type="common">Brown alga</name>
    <name type="synonym">Conferva siliculosa</name>
    <dbReference type="NCBI Taxonomy" id="2880"/>
    <lineage>
        <taxon>Eukaryota</taxon>
        <taxon>Sar</taxon>
        <taxon>Stramenopiles</taxon>
        <taxon>Ochrophyta</taxon>
        <taxon>PX clade</taxon>
        <taxon>Phaeophyceae</taxon>
        <taxon>Ectocarpales</taxon>
        <taxon>Ectocarpaceae</taxon>
        <taxon>Ectocarpus</taxon>
    </lineage>
</organism>
<dbReference type="Proteomes" id="UP000002630">
    <property type="component" value="Linkage Group LG26"/>
</dbReference>
<dbReference type="Pfam" id="PF26091">
    <property type="entry name" value="PWI_CCDC43"/>
    <property type="match status" value="1"/>
</dbReference>
<dbReference type="InterPro" id="IPR037666">
    <property type="entry name" value="CCDC43"/>
</dbReference>
<feature type="compositionally biased region" description="Basic and acidic residues" evidence="3">
    <location>
        <begin position="180"/>
        <end position="197"/>
    </location>
</feature>
<name>D7FS05_ECTSI</name>
<evidence type="ECO:0000313" key="6">
    <source>
        <dbReference type="Proteomes" id="UP000002630"/>
    </source>
</evidence>
<evidence type="ECO:0000256" key="3">
    <source>
        <dbReference type="SAM" id="MobiDB-lite"/>
    </source>
</evidence>